<keyword evidence="4" id="KW-0255">Endonuclease</keyword>
<dbReference type="InterPro" id="IPR012933">
    <property type="entry name" value="HicA_mRNA_interferase"/>
</dbReference>
<keyword evidence="9" id="KW-1185">Reference proteome</keyword>
<evidence type="ECO:0000256" key="5">
    <source>
        <dbReference type="ARBA" id="ARBA00022801"/>
    </source>
</evidence>
<comment type="caution">
    <text evidence="8">The sequence shown here is derived from an EMBL/GenBank/DDBJ whole genome shotgun (WGS) entry which is preliminary data.</text>
</comment>
<evidence type="ECO:0000256" key="3">
    <source>
        <dbReference type="ARBA" id="ARBA00022722"/>
    </source>
</evidence>
<organism evidence="8 9">
    <name type="scientific">Dendronalium phyllosphericum CENA369</name>
    <dbReference type="NCBI Taxonomy" id="1725256"/>
    <lineage>
        <taxon>Bacteria</taxon>
        <taxon>Bacillati</taxon>
        <taxon>Cyanobacteriota</taxon>
        <taxon>Cyanophyceae</taxon>
        <taxon>Nostocales</taxon>
        <taxon>Nostocaceae</taxon>
        <taxon>Dendronalium</taxon>
        <taxon>Dendronalium phyllosphericum</taxon>
    </lineage>
</organism>
<evidence type="ECO:0000256" key="6">
    <source>
        <dbReference type="ARBA" id="ARBA00022884"/>
    </source>
</evidence>
<dbReference type="Pfam" id="PF07927">
    <property type="entry name" value="HicA_toxin"/>
    <property type="match status" value="1"/>
</dbReference>
<dbReference type="GO" id="GO:0016787">
    <property type="term" value="F:hydrolase activity"/>
    <property type="evidence" value="ECO:0007669"/>
    <property type="project" value="UniProtKB-KW"/>
</dbReference>
<keyword evidence="3" id="KW-0540">Nuclease</keyword>
<dbReference type="Proteomes" id="UP000662314">
    <property type="component" value="Unassembled WGS sequence"/>
</dbReference>
<accession>A0A8J7IJW7</accession>
<evidence type="ECO:0000256" key="7">
    <source>
        <dbReference type="ARBA" id="ARBA00023016"/>
    </source>
</evidence>
<dbReference type="PANTHER" id="PTHR34873">
    <property type="entry name" value="SSR1766 PROTEIN"/>
    <property type="match status" value="1"/>
</dbReference>
<dbReference type="GO" id="GO:0004519">
    <property type="term" value="F:endonuclease activity"/>
    <property type="evidence" value="ECO:0007669"/>
    <property type="project" value="UniProtKB-KW"/>
</dbReference>
<keyword evidence="6" id="KW-0694">RNA-binding</keyword>
<dbReference type="InterPro" id="IPR038570">
    <property type="entry name" value="HicA_sf"/>
</dbReference>
<evidence type="ECO:0000256" key="2">
    <source>
        <dbReference type="ARBA" id="ARBA00022649"/>
    </source>
</evidence>
<evidence type="ECO:0000256" key="1">
    <source>
        <dbReference type="ARBA" id="ARBA00006620"/>
    </source>
</evidence>
<evidence type="ECO:0000256" key="4">
    <source>
        <dbReference type="ARBA" id="ARBA00022759"/>
    </source>
</evidence>
<dbReference type="AlphaFoldDB" id="A0A8J7IJW7"/>
<sequence length="63" mass="7066">MKVREVVKQLEANGWYLDRTKGSHRQFKHPARLGAVIVSGKPSVDIPIGTLNNIWRQAQLEAG</sequence>
<dbReference type="SUPFAM" id="SSF54786">
    <property type="entry name" value="YcfA/nrd intein domain"/>
    <property type="match status" value="1"/>
</dbReference>
<evidence type="ECO:0000313" key="9">
    <source>
        <dbReference type="Proteomes" id="UP000662314"/>
    </source>
</evidence>
<proteinExistence type="inferred from homology"/>
<keyword evidence="5" id="KW-0378">Hydrolase</keyword>
<dbReference type="Gene3D" id="3.30.920.30">
    <property type="entry name" value="Hypothetical protein"/>
    <property type="match status" value="1"/>
</dbReference>
<keyword evidence="7" id="KW-0346">Stress response</keyword>
<protein>
    <submittedName>
        <fullName evidence="8">Type II toxin-antitoxin system HicA family toxin</fullName>
    </submittedName>
</protein>
<gene>
    <name evidence="8" type="ORF">I8752_36995</name>
</gene>
<dbReference type="GO" id="GO:0003729">
    <property type="term" value="F:mRNA binding"/>
    <property type="evidence" value="ECO:0007669"/>
    <property type="project" value="InterPro"/>
</dbReference>
<evidence type="ECO:0000313" key="8">
    <source>
        <dbReference type="EMBL" id="MBH8578438.1"/>
    </source>
</evidence>
<name>A0A8J7IJW7_9NOST</name>
<reference evidence="8 9" key="1">
    <citation type="journal article" date="2021" name="Int. J. Syst. Evol. Microbiol.">
        <title>Amazonocrinis nigriterrae gen. nov., sp. nov., Atlanticothrix silvestris gen. nov., sp. nov. and Dendronalium phyllosphericum gen. nov., sp. nov., nostocacean cyanobacteria from Brazilian environments.</title>
        <authorList>
            <person name="Alvarenga D.O."/>
            <person name="Andreote A.P.D."/>
            <person name="Branco L.H.Z."/>
            <person name="Delbaje E."/>
            <person name="Cruz R.B."/>
            <person name="Varani A.M."/>
            <person name="Fiore M.F."/>
        </authorList>
    </citation>
    <scope>NUCLEOTIDE SEQUENCE [LARGE SCALE GENOMIC DNA]</scope>
    <source>
        <strain evidence="8 9">CENA369</strain>
    </source>
</reference>
<dbReference type="EMBL" id="JAECZA010000338">
    <property type="protein sequence ID" value="MBH8578438.1"/>
    <property type="molecule type" value="Genomic_DNA"/>
</dbReference>
<comment type="similarity">
    <text evidence="1">Belongs to the HicA mRNA interferase family.</text>
</comment>
<keyword evidence="2" id="KW-1277">Toxin-antitoxin system</keyword>
<dbReference type="PANTHER" id="PTHR34873:SF3">
    <property type="entry name" value="ADDICTION MODULE TOXIN, HICA FAMILY"/>
    <property type="match status" value="1"/>
</dbReference>